<feature type="region of interest" description="Disordered" evidence="1">
    <location>
        <begin position="631"/>
        <end position="661"/>
    </location>
</feature>
<dbReference type="Proteomes" id="UP000297245">
    <property type="component" value="Unassembled WGS sequence"/>
</dbReference>
<name>A0A4S8L706_DENBC</name>
<evidence type="ECO:0000313" key="3">
    <source>
        <dbReference type="Proteomes" id="UP000297245"/>
    </source>
</evidence>
<dbReference type="InterPro" id="IPR041078">
    <property type="entry name" value="Plavaka"/>
</dbReference>
<reference evidence="2 3" key="1">
    <citation type="journal article" date="2019" name="Nat. Ecol. Evol.">
        <title>Megaphylogeny resolves global patterns of mushroom evolution.</title>
        <authorList>
            <person name="Varga T."/>
            <person name="Krizsan K."/>
            <person name="Foldi C."/>
            <person name="Dima B."/>
            <person name="Sanchez-Garcia M."/>
            <person name="Sanchez-Ramirez S."/>
            <person name="Szollosi G.J."/>
            <person name="Szarkandi J.G."/>
            <person name="Papp V."/>
            <person name="Albert L."/>
            <person name="Andreopoulos W."/>
            <person name="Angelini C."/>
            <person name="Antonin V."/>
            <person name="Barry K.W."/>
            <person name="Bougher N.L."/>
            <person name="Buchanan P."/>
            <person name="Buyck B."/>
            <person name="Bense V."/>
            <person name="Catcheside P."/>
            <person name="Chovatia M."/>
            <person name="Cooper J."/>
            <person name="Damon W."/>
            <person name="Desjardin D."/>
            <person name="Finy P."/>
            <person name="Geml J."/>
            <person name="Haridas S."/>
            <person name="Hughes K."/>
            <person name="Justo A."/>
            <person name="Karasinski D."/>
            <person name="Kautmanova I."/>
            <person name="Kiss B."/>
            <person name="Kocsube S."/>
            <person name="Kotiranta H."/>
            <person name="LaButti K.M."/>
            <person name="Lechner B.E."/>
            <person name="Liimatainen K."/>
            <person name="Lipzen A."/>
            <person name="Lukacs Z."/>
            <person name="Mihaltcheva S."/>
            <person name="Morgado L.N."/>
            <person name="Niskanen T."/>
            <person name="Noordeloos M.E."/>
            <person name="Ohm R.A."/>
            <person name="Ortiz-Santana B."/>
            <person name="Ovrebo C."/>
            <person name="Racz N."/>
            <person name="Riley R."/>
            <person name="Savchenko A."/>
            <person name="Shiryaev A."/>
            <person name="Soop K."/>
            <person name="Spirin V."/>
            <person name="Szebenyi C."/>
            <person name="Tomsovsky M."/>
            <person name="Tulloss R.E."/>
            <person name="Uehling J."/>
            <person name="Grigoriev I.V."/>
            <person name="Vagvolgyi C."/>
            <person name="Papp T."/>
            <person name="Martin F.M."/>
            <person name="Miettinen O."/>
            <person name="Hibbett D.S."/>
            <person name="Nagy L.G."/>
        </authorList>
    </citation>
    <scope>NUCLEOTIDE SEQUENCE [LARGE SCALE GENOMIC DNA]</scope>
    <source>
        <strain evidence="2 3">CBS 962.96</strain>
    </source>
</reference>
<evidence type="ECO:0000313" key="2">
    <source>
        <dbReference type="EMBL" id="THU84437.1"/>
    </source>
</evidence>
<dbReference type="Pfam" id="PF18759">
    <property type="entry name" value="Plavaka"/>
    <property type="match status" value="1"/>
</dbReference>
<gene>
    <name evidence="2" type="ORF">K435DRAFT_870260</name>
</gene>
<organism evidence="2 3">
    <name type="scientific">Dendrothele bispora (strain CBS 962.96)</name>
    <dbReference type="NCBI Taxonomy" id="1314807"/>
    <lineage>
        <taxon>Eukaryota</taxon>
        <taxon>Fungi</taxon>
        <taxon>Dikarya</taxon>
        <taxon>Basidiomycota</taxon>
        <taxon>Agaricomycotina</taxon>
        <taxon>Agaricomycetes</taxon>
        <taxon>Agaricomycetidae</taxon>
        <taxon>Agaricales</taxon>
        <taxon>Agaricales incertae sedis</taxon>
        <taxon>Dendrothele</taxon>
    </lineage>
</organism>
<proteinExistence type="predicted"/>
<accession>A0A4S8L706</accession>
<evidence type="ECO:0008006" key="4">
    <source>
        <dbReference type="Google" id="ProtNLM"/>
    </source>
</evidence>
<evidence type="ECO:0000256" key="1">
    <source>
        <dbReference type="SAM" id="MobiDB-lite"/>
    </source>
</evidence>
<protein>
    <recommendedName>
        <fullName evidence="4">Transposase domain-containing protein</fullName>
    </recommendedName>
</protein>
<sequence length="778" mass="88381">MPDPSTCLDRLVKISTQEGSALFIPIETHPDAGIPSQLISLDSQNDSDTKCNLQTDSNPDPTYAGCCPWAPFRSLADFEYTEIAIRSGMAKQTVDSQLRLMHTSWTKRSKITLSGYSDMINTLSSAQGICVRFQNGSLIRTYRGKSYTFEFCFRDPWEWVVSLVTYPTLAGSICWYPVCKYLHSGTHVQRLFDEPQTAEMWWNIQDTIKKTNQYPHCFLPLLVWLDKGNVTRKVKLHPMIAQASFLPNIIRNTSGNSSGVLLGYLPSVSQIVGFHDPANEAEKAEQCIFKLEVYHGILEVVFESLQKPAKIGECINCADKITRVLFPGIPYAALDGEEAWAYACIRAANANFPCPRCLVPHHELDLITGAFPLRTTASMESVFWRARAAPTATEKSNILKSVGLHDVANFFWSLPHSDPYKAISYDTLHKDDLGKFGKHIYPVLVRVIEEAGLTGKLNQNMNQVPSWSNLKHFRQITTLEYVDGKDMLHILKCIIPCIVQLLPRNSSLLRCIHSLAQIWMMIDLNCISEDHLSRLKGYIARYQRFCQLVSQEYDKLFVFPKQHDVSHIISDIREKGVTHNYSTRPGESFQQGARQAYERTNKKNVDPQMTRIDGYQEVVARIRLEVDESDRISKTDSDLNPPLIDPSSAQPDKDYSNTVGDKTLKQHLSNTSKHWTLGADVRRRWISCLDLQTTVPTTLGFKDIGERLHKFLKAFVSPNLASNADIELRQYHFLTLRYVSCVDWTLQADLLRSNPSFNGKPRYDCALLNTDSKKFEFV</sequence>
<dbReference type="EMBL" id="ML179599">
    <property type="protein sequence ID" value="THU84437.1"/>
    <property type="molecule type" value="Genomic_DNA"/>
</dbReference>
<dbReference type="AlphaFoldDB" id="A0A4S8L706"/>
<keyword evidence="3" id="KW-1185">Reference proteome</keyword>
<dbReference type="OrthoDB" id="3239511at2759"/>